<protein>
    <submittedName>
        <fullName evidence="2">Uncharacterized protein</fullName>
    </submittedName>
</protein>
<evidence type="ECO:0000256" key="1">
    <source>
        <dbReference type="SAM" id="MobiDB-lite"/>
    </source>
</evidence>
<feature type="region of interest" description="Disordered" evidence="1">
    <location>
        <begin position="1"/>
        <end position="33"/>
    </location>
</feature>
<gene>
    <name evidence="2" type="ORF">KVT40_002048</name>
</gene>
<proteinExistence type="predicted"/>
<feature type="compositionally biased region" description="Basic residues" evidence="1">
    <location>
        <begin position="1"/>
        <end position="11"/>
    </location>
</feature>
<reference evidence="2" key="1">
    <citation type="submission" date="2021-07" db="EMBL/GenBank/DDBJ databases">
        <title>Elsinoe batatas strain:CRI-CJ2 Genome sequencing and assembly.</title>
        <authorList>
            <person name="Huang L."/>
        </authorList>
    </citation>
    <scope>NUCLEOTIDE SEQUENCE</scope>
    <source>
        <strain evidence="2">CRI-CJ2</strain>
    </source>
</reference>
<dbReference type="OrthoDB" id="4155914at2759"/>
<evidence type="ECO:0000313" key="3">
    <source>
        <dbReference type="Proteomes" id="UP000809789"/>
    </source>
</evidence>
<feature type="compositionally biased region" description="Pro residues" evidence="1">
    <location>
        <begin position="363"/>
        <end position="375"/>
    </location>
</feature>
<feature type="region of interest" description="Disordered" evidence="1">
    <location>
        <begin position="669"/>
        <end position="747"/>
    </location>
</feature>
<feature type="region of interest" description="Disordered" evidence="1">
    <location>
        <begin position="115"/>
        <end position="404"/>
    </location>
</feature>
<feature type="compositionally biased region" description="Polar residues" evidence="1">
    <location>
        <begin position="128"/>
        <end position="147"/>
    </location>
</feature>
<comment type="caution">
    <text evidence="2">The sequence shown here is derived from an EMBL/GenBank/DDBJ whole genome shotgun (WGS) entry which is preliminary data.</text>
</comment>
<feature type="compositionally biased region" description="Polar residues" evidence="1">
    <location>
        <begin position="344"/>
        <end position="358"/>
    </location>
</feature>
<feature type="compositionally biased region" description="Gly residues" evidence="1">
    <location>
        <begin position="21"/>
        <end position="31"/>
    </location>
</feature>
<dbReference type="AlphaFoldDB" id="A0A8K0L8G4"/>
<feature type="compositionally biased region" description="Polar residues" evidence="1">
    <location>
        <begin position="161"/>
        <end position="171"/>
    </location>
</feature>
<feature type="compositionally biased region" description="Polar residues" evidence="1">
    <location>
        <begin position="722"/>
        <end position="732"/>
    </location>
</feature>
<organism evidence="2 3">
    <name type="scientific">Elsinoe batatas</name>
    <dbReference type="NCBI Taxonomy" id="2601811"/>
    <lineage>
        <taxon>Eukaryota</taxon>
        <taxon>Fungi</taxon>
        <taxon>Dikarya</taxon>
        <taxon>Ascomycota</taxon>
        <taxon>Pezizomycotina</taxon>
        <taxon>Dothideomycetes</taxon>
        <taxon>Dothideomycetidae</taxon>
        <taxon>Myriangiales</taxon>
        <taxon>Elsinoaceae</taxon>
        <taxon>Elsinoe</taxon>
    </lineage>
</organism>
<feature type="compositionally biased region" description="Polar residues" evidence="1">
    <location>
        <begin position="285"/>
        <end position="305"/>
    </location>
</feature>
<dbReference type="EMBL" id="JAESVG020000002">
    <property type="protein sequence ID" value="KAG8630429.1"/>
    <property type="molecule type" value="Genomic_DNA"/>
</dbReference>
<accession>A0A8K0L8G4</accession>
<dbReference type="Proteomes" id="UP000809789">
    <property type="component" value="Unassembled WGS sequence"/>
</dbReference>
<feature type="compositionally biased region" description="Polar residues" evidence="1">
    <location>
        <begin position="201"/>
        <end position="219"/>
    </location>
</feature>
<feature type="compositionally biased region" description="Low complexity" evidence="1">
    <location>
        <begin position="220"/>
        <end position="242"/>
    </location>
</feature>
<evidence type="ECO:0000313" key="2">
    <source>
        <dbReference type="EMBL" id="KAG8630429.1"/>
    </source>
</evidence>
<keyword evidence="3" id="KW-1185">Reference proteome</keyword>
<name>A0A8K0L8G4_9PEZI</name>
<sequence>MPIWQRSHKKNNSSQDQIPTGGPGQGQGHGFGALALASAASGTQFDSQTVYSTNSSKISDITPTPQNKLRRALHRSGTHSVSTIEQISDNHDTTISIADTPAGQLISQAINRGQSLHQVRPASPPKSIASNLTKSDASSTNQDSRQPLKTPMSVSGAIYQPSKTSSDSGQSVALDRWSQRRLQRLNTEQGFREQRQGGQQVNIPGHSQNISDTAPQNLVPTQPQPQSQAQQPQYQSQSRTPPNANGVGLNTISPPPPPPNDQNISRPPVHLQQYQHDPPAGQSVHVPSQQQSYSPESFSQYQSHSRPAPLQQARSFPLSAPDDTGSIMSAPNNAPLPAPKPVRSNRQSMHNGVSSVSPGAQHPLPPQPLQAPAPPQHSSERVPTGNIGRATPQPSQSGEDMSPDEVNQLLKDHKELREKYTKVKKYYFEKEEQVKQLQNTLAHQRLAQSRTSLDDSEYTTRLNRLDGLIAQLAFSIRKSWKAVPLWLAGSVNKDAIQTGKQEMTAAGRAFISCWLVDEVFEKYFHPDLDASISAQLKNVQKNIRRFAPQSQTMEEEEHLCAKIANWRLATLDGLSDVLRSAQSTGYRTQLMDVLKEQLIGSLQVHLSDPPMSDLEGGVNMIIELAVSMATHIPLESRDVIIEYYMPGTPLNDMMKQESGIPALGTSVAEDAADRMSMKSTTDSEETGQGYHDSVAGSQEQRREKRSMLSALTGKKSHAASGKNPNAGSSSGSLGRPDSAGKEDSIPRVRMSVGLSANVRSKNVLVKAPVFSTV</sequence>